<evidence type="ECO:0000313" key="3">
    <source>
        <dbReference type="EMBL" id="CAH1261819.1"/>
    </source>
</evidence>
<feature type="chain" id="PRO_5035432650" evidence="2">
    <location>
        <begin position="25"/>
        <end position="198"/>
    </location>
</feature>
<name>A0A8J9ZTD0_BRALA</name>
<dbReference type="Proteomes" id="UP000838412">
    <property type="component" value="Chromosome 4"/>
</dbReference>
<dbReference type="GO" id="GO:0023052">
    <property type="term" value="P:signaling"/>
    <property type="evidence" value="ECO:0007669"/>
    <property type="project" value="InterPro"/>
</dbReference>
<dbReference type="InterPro" id="IPR005026">
    <property type="entry name" value="SAPAP"/>
</dbReference>
<dbReference type="PANTHER" id="PTHR12353:SF31">
    <property type="entry name" value="LD44824P"/>
    <property type="match status" value="1"/>
</dbReference>
<keyword evidence="4" id="KW-1185">Reference proteome</keyword>
<proteinExistence type="inferred from homology"/>
<evidence type="ECO:0000313" key="4">
    <source>
        <dbReference type="Proteomes" id="UP000838412"/>
    </source>
</evidence>
<comment type="similarity">
    <text evidence="1">Belongs to the SAPAP family.</text>
</comment>
<dbReference type="AlphaFoldDB" id="A0A8J9ZTD0"/>
<gene>
    <name evidence="3" type="primary">DLGAP1</name>
    <name evidence="3" type="ORF">BLAG_LOCUS17128</name>
</gene>
<keyword evidence="2" id="KW-0732">Signal</keyword>
<protein>
    <submittedName>
        <fullName evidence="3">DLGAP1 protein</fullName>
    </submittedName>
</protein>
<reference evidence="3" key="1">
    <citation type="submission" date="2022-01" db="EMBL/GenBank/DDBJ databases">
        <authorList>
            <person name="Braso-Vives M."/>
        </authorList>
    </citation>
    <scope>NUCLEOTIDE SEQUENCE</scope>
</reference>
<sequence length="198" mass="21864">MGFMSLTKHGLGLVLLASVGALSALYVSWKCTQKEQKDRKGNKGTKKKDDDGAEEALKLDDVATGDAITDKVDDSPVAFVAEPSCGPAAYLQRVQEERARLTGRCDDAEKYQCWNLSSDVLERVRSAIGQSILLTTNKKSTMATFEELCRVAMAPGGDNPYRPTMNDLAAFWDLVEKQVKNIDRLFDEVHRSVEEETA</sequence>
<dbReference type="EMBL" id="OV696689">
    <property type="protein sequence ID" value="CAH1261819.1"/>
    <property type="molecule type" value="Genomic_DNA"/>
</dbReference>
<feature type="signal peptide" evidence="2">
    <location>
        <begin position="1"/>
        <end position="24"/>
    </location>
</feature>
<dbReference type="GO" id="GO:0098978">
    <property type="term" value="C:glutamatergic synapse"/>
    <property type="evidence" value="ECO:0007669"/>
    <property type="project" value="TreeGrafter"/>
</dbReference>
<evidence type="ECO:0000256" key="1">
    <source>
        <dbReference type="ARBA" id="ARBA00008839"/>
    </source>
</evidence>
<dbReference type="GO" id="GO:0099572">
    <property type="term" value="C:postsynaptic specialization"/>
    <property type="evidence" value="ECO:0007669"/>
    <property type="project" value="TreeGrafter"/>
</dbReference>
<dbReference type="GO" id="GO:0060090">
    <property type="term" value="F:molecular adaptor activity"/>
    <property type="evidence" value="ECO:0007669"/>
    <property type="project" value="TreeGrafter"/>
</dbReference>
<organism evidence="3 4">
    <name type="scientific">Branchiostoma lanceolatum</name>
    <name type="common">Common lancelet</name>
    <name type="synonym">Amphioxus lanceolatum</name>
    <dbReference type="NCBI Taxonomy" id="7740"/>
    <lineage>
        <taxon>Eukaryota</taxon>
        <taxon>Metazoa</taxon>
        <taxon>Chordata</taxon>
        <taxon>Cephalochordata</taxon>
        <taxon>Leptocardii</taxon>
        <taxon>Amphioxiformes</taxon>
        <taxon>Branchiostomatidae</taxon>
        <taxon>Branchiostoma</taxon>
    </lineage>
</organism>
<dbReference type="PANTHER" id="PTHR12353">
    <property type="entry name" value="DISKS LARGE-ASSOCIATED PROTEIN DAP SAP90/PSD-95-ASSOCIATED PROTEIN"/>
    <property type="match status" value="1"/>
</dbReference>
<evidence type="ECO:0000256" key="2">
    <source>
        <dbReference type="SAM" id="SignalP"/>
    </source>
</evidence>
<dbReference type="OrthoDB" id="10036956at2759"/>
<accession>A0A8J9ZTD0</accession>
<dbReference type="Pfam" id="PF03359">
    <property type="entry name" value="GKAP"/>
    <property type="match status" value="1"/>
</dbReference>